<dbReference type="InterPro" id="IPR050336">
    <property type="entry name" value="Chromosome_partition/occlusion"/>
</dbReference>
<dbReference type="RefSeq" id="WP_227600480.1">
    <property type="nucleotide sequence ID" value="NZ_JAJEPX010000012.1"/>
</dbReference>
<protein>
    <submittedName>
        <fullName evidence="6">ParB/RepB/Spo0J family partition protein</fullName>
    </submittedName>
</protein>
<dbReference type="Proteomes" id="UP001298753">
    <property type="component" value="Unassembled WGS sequence"/>
</dbReference>
<dbReference type="CDD" id="cd16393">
    <property type="entry name" value="SPO0J_N"/>
    <property type="match status" value="1"/>
</dbReference>
<dbReference type="GO" id="GO:0007059">
    <property type="term" value="P:chromosome segregation"/>
    <property type="evidence" value="ECO:0007669"/>
    <property type="project" value="UniProtKB-KW"/>
</dbReference>
<dbReference type="EMBL" id="JAJEPX010000012">
    <property type="protein sequence ID" value="MCC2176601.1"/>
    <property type="molecule type" value="Genomic_DNA"/>
</dbReference>
<dbReference type="SUPFAM" id="SSF110849">
    <property type="entry name" value="ParB/Sulfiredoxin"/>
    <property type="match status" value="1"/>
</dbReference>
<dbReference type="SMART" id="SM00470">
    <property type="entry name" value="ParB"/>
    <property type="match status" value="1"/>
</dbReference>
<keyword evidence="4" id="KW-0238">DNA-binding</keyword>
<keyword evidence="3" id="KW-0159">Chromosome partition</keyword>
<comment type="subcellular location">
    <subcellularLocation>
        <location evidence="1">Cytoplasm</location>
        <location evidence="1">Nucleoid</location>
    </subcellularLocation>
</comment>
<sequence length="291" mass="32185">MAGAKMGLGGGLSNLFGSDTSDLMEESLDNGTKNLPLAKIEPNPDQPRKVFDQVSLDELAESIRLHGVITPITVRKGEKDGYYQIIAGERRWRAARQAGLEDIPAMVLEAEEDEVMELALIENLQRQDLNPIEEAEGYERLMKQFGLTQEQVAKRVVKSRSAVANALRLLALPTEVRTMVSEGELSGGHARAVLAVNEADKRIEAARQMVGLSVRQSEALAKRMNKKPVEKPEQSPEVSVDYIAELEKELEGALGRKISIQQGKHSGQLTLEYYGAEDLERLSEALRNLRV</sequence>
<comment type="similarity">
    <text evidence="2">Belongs to the ParB family.</text>
</comment>
<dbReference type="InterPro" id="IPR041468">
    <property type="entry name" value="HTH_ParB/Spo0J"/>
</dbReference>
<evidence type="ECO:0000256" key="4">
    <source>
        <dbReference type="ARBA" id="ARBA00023125"/>
    </source>
</evidence>
<organism evidence="6 7">
    <name type="scientific">Agathobaculum butyriciproducens</name>
    <dbReference type="NCBI Taxonomy" id="1628085"/>
    <lineage>
        <taxon>Bacteria</taxon>
        <taxon>Bacillati</taxon>
        <taxon>Bacillota</taxon>
        <taxon>Clostridia</taxon>
        <taxon>Eubacteriales</taxon>
        <taxon>Butyricicoccaceae</taxon>
        <taxon>Agathobaculum</taxon>
    </lineage>
</organism>
<dbReference type="Pfam" id="PF02195">
    <property type="entry name" value="ParB_N"/>
    <property type="match status" value="1"/>
</dbReference>
<dbReference type="Gene3D" id="1.10.10.2830">
    <property type="match status" value="1"/>
</dbReference>
<dbReference type="Pfam" id="PF17762">
    <property type="entry name" value="HTH_ParB"/>
    <property type="match status" value="1"/>
</dbReference>
<dbReference type="InterPro" id="IPR036086">
    <property type="entry name" value="ParB/Sulfiredoxin_sf"/>
</dbReference>
<accession>A0AAW4W0Z9</accession>
<reference evidence="6 7" key="1">
    <citation type="submission" date="2021-10" db="EMBL/GenBank/DDBJ databases">
        <title>Anaerobic single-cell dispensing facilitates the cultivation of human gut bacteria.</title>
        <authorList>
            <person name="Afrizal A."/>
        </authorList>
    </citation>
    <scope>NUCLEOTIDE SEQUENCE [LARGE SCALE GENOMIC DNA]</scope>
    <source>
        <strain evidence="6 7">CLA-AA-H270</strain>
    </source>
</reference>
<dbReference type="AlphaFoldDB" id="A0AAW4W0Z9"/>
<evidence type="ECO:0000256" key="2">
    <source>
        <dbReference type="ARBA" id="ARBA00006295"/>
    </source>
</evidence>
<dbReference type="NCBIfam" id="TIGR00180">
    <property type="entry name" value="parB_part"/>
    <property type="match status" value="1"/>
</dbReference>
<dbReference type="InterPro" id="IPR057240">
    <property type="entry name" value="ParB_dimer_C"/>
</dbReference>
<evidence type="ECO:0000256" key="3">
    <source>
        <dbReference type="ARBA" id="ARBA00022829"/>
    </source>
</evidence>
<feature type="domain" description="ParB-like N-terminal" evidence="5">
    <location>
        <begin position="33"/>
        <end position="124"/>
    </location>
</feature>
<name>A0AAW4W0Z9_9FIRM</name>
<evidence type="ECO:0000256" key="1">
    <source>
        <dbReference type="ARBA" id="ARBA00004453"/>
    </source>
</evidence>
<dbReference type="Gene3D" id="3.90.1530.30">
    <property type="match status" value="1"/>
</dbReference>
<dbReference type="GO" id="GO:0009295">
    <property type="term" value="C:nucleoid"/>
    <property type="evidence" value="ECO:0007669"/>
    <property type="project" value="UniProtKB-SubCell"/>
</dbReference>
<dbReference type="GO" id="GO:0003677">
    <property type="term" value="F:DNA binding"/>
    <property type="evidence" value="ECO:0007669"/>
    <property type="project" value="UniProtKB-KW"/>
</dbReference>
<evidence type="ECO:0000313" key="6">
    <source>
        <dbReference type="EMBL" id="MCC2176601.1"/>
    </source>
</evidence>
<dbReference type="InterPro" id="IPR003115">
    <property type="entry name" value="ParB_N"/>
</dbReference>
<gene>
    <name evidence="6" type="ORF">LKD22_05605</name>
</gene>
<keyword evidence="7" id="KW-1185">Reference proteome</keyword>
<evidence type="ECO:0000313" key="7">
    <source>
        <dbReference type="Proteomes" id="UP001298753"/>
    </source>
</evidence>
<dbReference type="PANTHER" id="PTHR33375">
    <property type="entry name" value="CHROMOSOME-PARTITIONING PROTEIN PARB-RELATED"/>
    <property type="match status" value="1"/>
</dbReference>
<dbReference type="GeneID" id="98660623"/>
<dbReference type="FunFam" id="1.10.10.2830:FF:000001">
    <property type="entry name" value="Chromosome partitioning protein ParB"/>
    <property type="match status" value="1"/>
</dbReference>
<dbReference type="PANTHER" id="PTHR33375:SF1">
    <property type="entry name" value="CHROMOSOME-PARTITIONING PROTEIN PARB-RELATED"/>
    <property type="match status" value="1"/>
</dbReference>
<evidence type="ECO:0000259" key="5">
    <source>
        <dbReference type="SMART" id="SM00470"/>
    </source>
</evidence>
<dbReference type="GO" id="GO:0005694">
    <property type="term" value="C:chromosome"/>
    <property type="evidence" value="ECO:0007669"/>
    <property type="project" value="TreeGrafter"/>
</dbReference>
<proteinExistence type="inferred from homology"/>
<comment type="caution">
    <text evidence="6">The sequence shown here is derived from an EMBL/GenBank/DDBJ whole genome shotgun (WGS) entry which is preliminary data.</text>
</comment>
<dbReference type="Pfam" id="PF23552">
    <property type="entry name" value="ParB_C"/>
    <property type="match status" value="1"/>
</dbReference>
<dbReference type="InterPro" id="IPR004437">
    <property type="entry name" value="ParB/RepB/Spo0J"/>
</dbReference>
<dbReference type="FunFam" id="3.90.1530.30:FF:000001">
    <property type="entry name" value="Chromosome partitioning protein ParB"/>
    <property type="match status" value="1"/>
</dbReference>